<organism evidence="7 8">
    <name type="scientific">Microbacterium maritypicum MF109</name>
    <dbReference type="NCBI Taxonomy" id="1333857"/>
    <lineage>
        <taxon>Bacteria</taxon>
        <taxon>Bacillati</taxon>
        <taxon>Actinomycetota</taxon>
        <taxon>Actinomycetes</taxon>
        <taxon>Micrococcales</taxon>
        <taxon>Microbacteriaceae</taxon>
        <taxon>Microbacterium</taxon>
    </lineage>
</organism>
<feature type="transmembrane region" description="Helical" evidence="5">
    <location>
        <begin position="298"/>
        <end position="318"/>
    </location>
</feature>
<gene>
    <name evidence="7" type="ORF">L687_00180</name>
</gene>
<feature type="transmembrane region" description="Helical" evidence="5">
    <location>
        <begin position="169"/>
        <end position="187"/>
    </location>
</feature>
<comment type="caution">
    <text evidence="7">The sequence shown here is derived from an EMBL/GenBank/DDBJ whole genome shotgun (WGS) entry which is preliminary data.</text>
</comment>
<feature type="transmembrane region" description="Helical" evidence="5">
    <location>
        <begin position="58"/>
        <end position="76"/>
    </location>
</feature>
<dbReference type="GO" id="GO:0016020">
    <property type="term" value="C:membrane"/>
    <property type="evidence" value="ECO:0007669"/>
    <property type="project" value="UniProtKB-SubCell"/>
</dbReference>
<feature type="transmembrane region" description="Helical" evidence="5">
    <location>
        <begin position="20"/>
        <end position="46"/>
    </location>
</feature>
<accession>T5L541</accession>
<evidence type="ECO:0000259" key="6">
    <source>
        <dbReference type="Pfam" id="PF13515"/>
    </source>
</evidence>
<dbReference type="PATRIC" id="fig|1333857.3.peg.38"/>
<dbReference type="Proteomes" id="UP000016033">
    <property type="component" value="Unassembled WGS sequence"/>
</dbReference>
<feature type="transmembrane region" description="Helical" evidence="5">
    <location>
        <begin position="241"/>
        <end position="257"/>
    </location>
</feature>
<dbReference type="AlphaFoldDB" id="T5L541"/>
<proteinExistence type="predicted"/>
<evidence type="ECO:0000256" key="2">
    <source>
        <dbReference type="ARBA" id="ARBA00022692"/>
    </source>
</evidence>
<feature type="transmembrane region" description="Helical" evidence="5">
    <location>
        <begin position="130"/>
        <end position="149"/>
    </location>
</feature>
<feature type="transmembrane region" description="Helical" evidence="5">
    <location>
        <begin position="107"/>
        <end position="124"/>
    </location>
</feature>
<evidence type="ECO:0000256" key="3">
    <source>
        <dbReference type="ARBA" id="ARBA00022989"/>
    </source>
</evidence>
<feature type="transmembrane region" description="Helical" evidence="5">
    <location>
        <begin position="216"/>
        <end position="235"/>
    </location>
</feature>
<keyword evidence="2 5" id="KW-0812">Transmembrane</keyword>
<dbReference type="InterPro" id="IPR049453">
    <property type="entry name" value="Memb_transporter_dom"/>
</dbReference>
<dbReference type="Pfam" id="PF13515">
    <property type="entry name" value="FUSC_2"/>
    <property type="match status" value="1"/>
</dbReference>
<evidence type="ECO:0000313" key="7">
    <source>
        <dbReference type="EMBL" id="EQM87122.1"/>
    </source>
</evidence>
<comment type="subcellular location">
    <subcellularLocation>
        <location evidence="1">Membrane</location>
        <topology evidence="1">Multi-pass membrane protein</topology>
    </subcellularLocation>
</comment>
<keyword evidence="4 5" id="KW-0472">Membrane</keyword>
<keyword evidence="3 5" id="KW-1133">Transmembrane helix</keyword>
<dbReference type="RefSeq" id="WP_021198032.1">
    <property type="nucleotide sequence ID" value="NZ_ATAO01000001.1"/>
</dbReference>
<evidence type="ECO:0000256" key="4">
    <source>
        <dbReference type="ARBA" id="ARBA00023136"/>
    </source>
</evidence>
<reference evidence="7 8" key="1">
    <citation type="journal article" date="2013" name="Genome Announc.">
        <title>Whole-genome sequences of five oyster-associated bacteria show potential for crude oil hydrocarbon degradation.</title>
        <authorList>
            <person name="Chauhan A."/>
            <person name="Green S."/>
            <person name="Pathak A."/>
            <person name="Thomas J."/>
            <person name="Venkatramanan R."/>
        </authorList>
    </citation>
    <scope>NUCLEOTIDE SEQUENCE [LARGE SCALE GENOMIC DNA]</scope>
    <source>
        <strain evidence="7 8">MF109</strain>
    </source>
</reference>
<evidence type="ECO:0000313" key="8">
    <source>
        <dbReference type="Proteomes" id="UP000016033"/>
    </source>
</evidence>
<feature type="domain" description="Integral membrane bound transporter" evidence="6">
    <location>
        <begin position="182"/>
        <end position="306"/>
    </location>
</feature>
<name>T5L541_MICMQ</name>
<feature type="transmembrane region" description="Helical" evidence="5">
    <location>
        <begin position="262"/>
        <end position="278"/>
    </location>
</feature>
<sequence>MDDRAGLSWRWSRFGLGMLFAVPAIVVAPFDLSLAVAFGIGVVPAAAFGMPPQRRSRAIIPVVGVLSAMALLLGSVLAASPVIAVVGVFVLAVLASVNATRGRGGQLLLVLALPMTGIGLSFTWSPVTLGFAACIVVGSIYAWILMLLWPERDEAPHPPPPVPRGRAMLVYGILLGAGAATAAALGFLWDLEHVGWATGAVLLVMRPVRGQLIARSIGRAVSVLIGALAAAVVAVLDPADVVVGIVVGLVIGSACAIQESRWYVVPGFTTFLALTLIMSTSPEPPAERFVERAVETLIGVGLALFFGAVVPSIVSLLARVRRRSSA</sequence>
<evidence type="ECO:0000256" key="1">
    <source>
        <dbReference type="ARBA" id="ARBA00004141"/>
    </source>
</evidence>
<dbReference type="EMBL" id="ATAO01000001">
    <property type="protein sequence ID" value="EQM87122.1"/>
    <property type="molecule type" value="Genomic_DNA"/>
</dbReference>
<protein>
    <recommendedName>
        <fullName evidence="6">Integral membrane bound transporter domain-containing protein</fullName>
    </recommendedName>
</protein>
<evidence type="ECO:0000256" key="5">
    <source>
        <dbReference type="SAM" id="Phobius"/>
    </source>
</evidence>